<dbReference type="InterPro" id="IPR050991">
    <property type="entry name" value="ECM_Regulatory_Proteins"/>
</dbReference>
<dbReference type="PANTHER" id="PTHR46708:SF4">
    <property type="entry name" value="FIBRONECTIN"/>
    <property type="match status" value="1"/>
</dbReference>
<dbReference type="FunFam" id="2.60.40.10:FF:000099">
    <property type="entry name" value="Fibronectin 1"/>
    <property type="match status" value="1"/>
</dbReference>
<evidence type="ECO:0000256" key="3">
    <source>
        <dbReference type="ARBA" id="ARBA00023180"/>
    </source>
</evidence>
<sequence>LQFYEVTDVKITITWTGPPNEVSGYRVTFAPVSTDGRAQRPLQLPVMQNAYAELTHLQPGTLYRFHIYAINRGVESEPLIGEKSTKPDAPTDLQFTEITDDSALVIWSVPRAQVTGYRLFISTGNSSPKQLRIPGRDSQYKLTDLQPDTEYLVTLHSEQGNTLSEGVT</sequence>
<evidence type="ECO:0000256" key="1">
    <source>
        <dbReference type="ARBA" id="ARBA00022737"/>
    </source>
</evidence>
<accession>A0ABD0S2P7</accession>
<keyword evidence="3" id="KW-0325">Glycoprotein</keyword>
<keyword evidence="2" id="KW-1015">Disulfide bond</keyword>
<keyword evidence="6" id="KW-1185">Reference proteome</keyword>
<dbReference type="AlphaFoldDB" id="A0ABD0S2P7"/>
<gene>
    <name evidence="5" type="ORF">M9458_002321</name>
</gene>
<feature type="domain" description="Fibronectin type-III" evidence="4">
    <location>
        <begin position="1"/>
        <end position="88"/>
    </location>
</feature>
<evidence type="ECO:0000313" key="5">
    <source>
        <dbReference type="EMBL" id="KAL0204303.1"/>
    </source>
</evidence>
<evidence type="ECO:0000256" key="2">
    <source>
        <dbReference type="ARBA" id="ARBA00023157"/>
    </source>
</evidence>
<feature type="non-terminal residue" evidence="5">
    <location>
        <position position="168"/>
    </location>
</feature>
<dbReference type="Proteomes" id="UP001529510">
    <property type="component" value="Unassembled WGS sequence"/>
</dbReference>
<evidence type="ECO:0000313" key="6">
    <source>
        <dbReference type="Proteomes" id="UP001529510"/>
    </source>
</evidence>
<reference evidence="5 6" key="1">
    <citation type="submission" date="2024-05" db="EMBL/GenBank/DDBJ databases">
        <title>Genome sequencing and assembly of Indian major carp, Cirrhinus mrigala (Hamilton, 1822).</title>
        <authorList>
            <person name="Mohindra V."/>
            <person name="Chowdhury L.M."/>
            <person name="Lal K."/>
            <person name="Jena J.K."/>
        </authorList>
    </citation>
    <scope>NUCLEOTIDE SEQUENCE [LARGE SCALE GENOMIC DNA]</scope>
    <source>
        <strain evidence="5">CM1030</strain>
        <tissue evidence="5">Blood</tissue>
    </source>
</reference>
<dbReference type="InterPro" id="IPR003961">
    <property type="entry name" value="FN3_dom"/>
</dbReference>
<dbReference type="EMBL" id="JAMKFB020000001">
    <property type="protein sequence ID" value="KAL0204303.1"/>
    <property type="molecule type" value="Genomic_DNA"/>
</dbReference>
<evidence type="ECO:0000259" key="4">
    <source>
        <dbReference type="PROSITE" id="PS50853"/>
    </source>
</evidence>
<dbReference type="InterPro" id="IPR013783">
    <property type="entry name" value="Ig-like_fold"/>
</dbReference>
<feature type="non-terminal residue" evidence="5">
    <location>
        <position position="1"/>
    </location>
</feature>
<dbReference type="PANTHER" id="PTHR46708">
    <property type="entry name" value="TENASCIN"/>
    <property type="match status" value="1"/>
</dbReference>
<name>A0ABD0S2P7_CIRMR</name>
<comment type="caution">
    <text evidence="5">The sequence shown here is derived from an EMBL/GenBank/DDBJ whole genome shotgun (WGS) entry which is preliminary data.</text>
</comment>
<proteinExistence type="predicted"/>
<organism evidence="5 6">
    <name type="scientific">Cirrhinus mrigala</name>
    <name type="common">Mrigala</name>
    <dbReference type="NCBI Taxonomy" id="683832"/>
    <lineage>
        <taxon>Eukaryota</taxon>
        <taxon>Metazoa</taxon>
        <taxon>Chordata</taxon>
        <taxon>Craniata</taxon>
        <taxon>Vertebrata</taxon>
        <taxon>Euteleostomi</taxon>
        <taxon>Actinopterygii</taxon>
        <taxon>Neopterygii</taxon>
        <taxon>Teleostei</taxon>
        <taxon>Ostariophysi</taxon>
        <taxon>Cypriniformes</taxon>
        <taxon>Cyprinidae</taxon>
        <taxon>Labeoninae</taxon>
        <taxon>Labeonini</taxon>
        <taxon>Cirrhinus</taxon>
    </lineage>
</organism>
<keyword evidence="1" id="KW-0677">Repeat</keyword>
<dbReference type="Gene3D" id="2.60.40.10">
    <property type="entry name" value="Immunoglobulins"/>
    <property type="match status" value="2"/>
</dbReference>
<feature type="domain" description="Fibronectin type-III" evidence="4">
    <location>
        <begin position="89"/>
        <end position="168"/>
    </location>
</feature>
<dbReference type="PROSITE" id="PS50853">
    <property type="entry name" value="FN3"/>
    <property type="match status" value="2"/>
</dbReference>
<dbReference type="InterPro" id="IPR036116">
    <property type="entry name" value="FN3_sf"/>
</dbReference>
<dbReference type="SMART" id="SM00060">
    <property type="entry name" value="FN3"/>
    <property type="match status" value="2"/>
</dbReference>
<dbReference type="CDD" id="cd00063">
    <property type="entry name" value="FN3"/>
    <property type="match status" value="2"/>
</dbReference>
<dbReference type="Pfam" id="PF00041">
    <property type="entry name" value="fn3"/>
    <property type="match status" value="2"/>
</dbReference>
<dbReference type="SUPFAM" id="SSF49265">
    <property type="entry name" value="Fibronectin type III"/>
    <property type="match status" value="1"/>
</dbReference>
<protein>
    <recommendedName>
        <fullName evidence="4">Fibronectin type-III domain-containing protein</fullName>
    </recommendedName>
</protein>